<dbReference type="InterPro" id="IPR015421">
    <property type="entry name" value="PyrdxlP-dep_Trfase_major"/>
</dbReference>
<reference evidence="3" key="1">
    <citation type="submission" date="2007-11" db="EMBL/GenBank/DDBJ databases">
        <title>Complete genome sequence of Clostridium phytofermentans ISDg.</title>
        <authorList>
            <person name="Leschine S.B."/>
            <person name="Warnick T.A."/>
            <person name="Blanchard J.L."/>
            <person name="Schnell D.J."/>
            <person name="Petit E.L."/>
            <person name="LaTouf W.G."/>
            <person name="Copeland A."/>
            <person name="Lucas S."/>
            <person name="Lapidus A."/>
            <person name="Barry K."/>
            <person name="Glavina del Rio T."/>
            <person name="Dalin E."/>
            <person name="Tice H."/>
            <person name="Pitluck S."/>
            <person name="Kiss H."/>
            <person name="Brettin T."/>
            <person name="Bruce D."/>
            <person name="Detter J.C."/>
            <person name="Han C."/>
            <person name="Kuske C."/>
            <person name="Schmutz J."/>
            <person name="Larimer F."/>
            <person name="Land M."/>
            <person name="Hauser L."/>
            <person name="Kyrpides N."/>
            <person name="Kim E.A."/>
            <person name="Richardson P."/>
        </authorList>
    </citation>
    <scope>NUCLEOTIDE SEQUENCE [LARGE SCALE GENOMIC DNA]</scope>
    <source>
        <strain evidence="3">ATCC 700394 / DSM 18823 / ISDg</strain>
    </source>
</reference>
<evidence type="ECO:0000313" key="2">
    <source>
        <dbReference type="EMBL" id="ABX42074.1"/>
    </source>
</evidence>
<feature type="domain" description="Aminotransferase class V" evidence="1">
    <location>
        <begin position="2"/>
        <end position="36"/>
    </location>
</feature>
<sequence length="38" mass="4136">MESYKKLLSPKVKIVATAYVSNSLGTITPIKEIVTKAI</sequence>
<dbReference type="EMBL" id="CP000885">
    <property type="protein sequence ID" value="ABX42074.1"/>
    <property type="molecule type" value="Genomic_DNA"/>
</dbReference>
<dbReference type="SUPFAM" id="SSF53383">
    <property type="entry name" value="PLP-dependent transferases"/>
    <property type="match status" value="1"/>
</dbReference>
<keyword evidence="3" id="KW-1185">Reference proteome</keyword>
<dbReference type="KEGG" id="cpy:Cphy_1702"/>
<dbReference type="Proteomes" id="UP000000370">
    <property type="component" value="Chromosome"/>
</dbReference>
<dbReference type="InterPro" id="IPR015424">
    <property type="entry name" value="PyrdxlP-dep_Trfase"/>
</dbReference>
<evidence type="ECO:0000313" key="3">
    <source>
        <dbReference type="Proteomes" id="UP000000370"/>
    </source>
</evidence>
<dbReference type="HOGENOM" id="CLU_3326600_0_0_9"/>
<proteinExistence type="predicted"/>
<name>A9KRK0_LACP7</name>
<organism evidence="2 3">
    <name type="scientific">Lachnoclostridium phytofermentans (strain ATCC 700394 / DSM 18823 / ISDg)</name>
    <name type="common">Clostridium phytofermentans</name>
    <dbReference type="NCBI Taxonomy" id="357809"/>
    <lineage>
        <taxon>Bacteria</taxon>
        <taxon>Bacillati</taxon>
        <taxon>Bacillota</taxon>
        <taxon>Clostridia</taxon>
        <taxon>Lachnospirales</taxon>
        <taxon>Lachnospiraceae</taxon>
    </lineage>
</organism>
<dbReference type="AlphaFoldDB" id="A9KRK0"/>
<gene>
    <name evidence="2" type="ordered locus">Cphy_1702</name>
</gene>
<evidence type="ECO:0000259" key="1">
    <source>
        <dbReference type="Pfam" id="PF00266"/>
    </source>
</evidence>
<dbReference type="RefSeq" id="WP_012199728.1">
    <property type="nucleotide sequence ID" value="NC_010001.1"/>
</dbReference>
<dbReference type="Gene3D" id="3.40.640.10">
    <property type="entry name" value="Type I PLP-dependent aspartate aminotransferase-like (Major domain)"/>
    <property type="match status" value="1"/>
</dbReference>
<accession>A9KRK0</accession>
<dbReference type="Pfam" id="PF00266">
    <property type="entry name" value="Aminotran_5"/>
    <property type="match status" value="1"/>
</dbReference>
<dbReference type="STRING" id="357809.Cphy_1702"/>
<protein>
    <recommendedName>
        <fullName evidence="1">Aminotransferase class V domain-containing protein</fullName>
    </recommendedName>
</protein>
<dbReference type="InterPro" id="IPR000192">
    <property type="entry name" value="Aminotrans_V_dom"/>
</dbReference>